<reference evidence="2" key="1">
    <citation type="submission" date="2016-10" db="EMBL/GenBank/DDBJ databases">
        <title>Sequence of Gallionella enrichment culture.</title>
        <authorList>
            <person name="Poehlein A."/>
            <person name="Muehling M."/>
            <person name="Daniel R."/>
        </authorList>
    </citation>
    <scope>NUCLEOTIDE SEQUENCE</scope>
</reference>
<dbReference type="InterPro" id="IPR000644">
    <property type="entry name" value="CBS_dom"/>
</dbReference>
<dbReference type="SMART" id="SM00924">
    <property type="entry name" value="MgtE_N"/>
    <property type="match status" value="1"/>
</dbReference>
<dbReference type="Pfam" id="PF00571">
    <property type="entry name" value="CBS"/>
    <property type="match status" value="1"/>
</dbReference>
<organism evidence="2">
    <name type="scientific">mine drainage metagenome</name>
    <dbReference type="NCBI Taxonomy" id="410659"/>
    <lineage>
        <taxon>unclassified sequences</taxon>
        <taxon>metagenomes</taxon>
        <taxon>ecological metagenomes</taxon>
    </lineage>
</organism>
<dbReference type="AlphaFoldDB" id="A0A1J5QGI2"/>
<dbReference type="EMBL" id="MLJW01002285">
    <property type="protein sequence ID" value="OIQ75077.1"/>
    <property type="molecule type" value="Genomic_DNA"/>
</dbReference>
<dbReference type="GO" id="GO:0015095">
    <property type="term" value="F:magnesium ion transmembrane transporter activity"/>
    <property type="evidence" value="ECO:0007669"/>
    <property type="project" value="InterPro"/>
</dbReference>
<evidence type="ECO:0000259" key="1">
    <source>
        <dbReference type="PROSITE" id="PS51371"/>
    </source>
</evidence>
<dbReference type="PANTHER" id="PTHR43773">
    <property type="entry name" value="MAGNESIUM TRANSPORTER MGTE"/>
    <property type="match status" value="1"/>
</dbReference>
<feature type="domain" description="CBS" evidence="1">
    <location>
        <begin position="361"/>
        <end position="414"/>
    </location>
</feature>
<dbReference type="InterPro" id="IPR006668">
    <property type="entry name" value="Mg_transptr_MgtE_intracell_dom"/>
</dbReference>
<dbReference type="Pfam" id="PF03448">
    <property type="entry name" value="MgtE_N"/>
    <property type="match status" value="1"/>
</dbReference>
<gene>
    <name evidence="2" type="ORF">GALL_432600</name>
</gene>
<dbReference type="PANTHER" id="PTHR43773:SF1">
    <property type="entry name" value="MAGNESIUM TRANSPORTER MGTE"/>
    <property type="match status" value="1"/>
</dbReference>
<proteinExistence type="predicted"/>
<dbReference type="InterPro" id="IPR038076">
    <property type="entry name" value="MgtE_N_sf"/>
</dbReference>
<dbReference type="SUPFAM" id="SSF54631">
    <property type="entry name" value="CBS-domain pair"/>
    <property type="match status" value="1"/>
</dbReference>
<dbReference type="PROSITE" id="PS51371">
    <property type="entry name" value="CBS"/>
    <property type="match status" value="1"/>
</dbReference>
<sequence length="414" mass="47132">MVTVTEQTFFLSEILGRRVYLKSVKTGKLEDLVIVETGKIPEVTHLVVSRPFGYPSLLLPWDKISIISNTEIVADIIIGSQYEKPVPEGAILLKDHILDKKILDMDDHEVEVVYDIKLDLQNGKLYASEVDFSRHRLLRRMGLRKLSDFMAQHSKSNSVSWMFVQPLPQHIGSFSGDVKLSVLKEKIHEIHPVDLADILEELDNNQRLILFRQLNTELASETLEEIEPRVQRELIDAVGKERAAELLNEMSAAQAADVLGVLPASDSDEIMELIDKENALQVQHLINKHDENIVLYITHNFIKLPPTKLVHEVMKNYKQLAKDMDVIMYVYVTEGEDTLLGVVDIRELVQAEEDQTLGEIMTDSIISLRPDQTLADAIEMFSRYSFRAIPVIYQNDMLLGVVSQRDIKGLKSRL</sequence>
<dbReference type="CDD" id="cd04606">
    <property type="entry name" value="CBS_pair_Mg_transporter"/>
    <property type="match status" value="1"/>
</dbReference>
<dbReference type="InterPro" id="IPR046342">
    <property type="entry name" value="CBS_dom_sf"/>
</dbReference>
<evidence type="ECO:0000313" key="2">
    <source>
        <dbReference type="EMBL" id="OIQ75077.1"/>
    </source>
</evidence>
<name>A0A1J5QGI2_9ZZZZ</name>
<dbReference type="SMART" id="SM00116">
    <property type="entry name" value="CBS"/>
    <property type="match status" value="2"/>
</dbReference>
<dbReference type="SUPFAM" id="SSF158791">
    <property type="entry name" value="MgtE N-terminal domain-like"/>
    <property type="match status" value="1"/>
</dbReference>
<dbReference type="Gene3D" id="3.10.580.10">
    <property type="entry name" value="CBS-domain"/>
    <property type="match status" value="1"/>
</dbReference>
<protein>
    <submittedName>
        <fullName evidence="2">Magnesium transporter MgtE</fullName>
    </submittedName>
</protein>
<comment type="caution">
    <text evidence="2">The sequence shown here is derived from an EMBL/GenBank/DDBJ whole genome shotgun (WGS) entry which is preliminary data.</text>
</comment>
<dbReference type="Gene3D" id="1.25.60.10">
    <property type="entry name" value="MgtE N-terminal domain-like"/>
    <property type="match status" value="1"/>
</dbReference>
<accession>A0A1J5QGI2</accession>
<dbReference type="InterPro" id="IPR006669">
    <property type="entry name" value="MgtE_transporter"/>
</dbReference>
<dbReference type="GO" id="GO:0016020">
    <property type="term" value="C:membrane"/>
    <property type="evidence" value="ECO:0007669"/>
    <property type="project" value="InterPro"/>
</dbReference>